<keyword evidence="2" id="KW-0677">Repeat</keyword>
<evidence type="ECO:0000259" key="7">
    <source>
        <dbReference type="PROSITE" id="PS50103"/>
    </source>
</evidence>
<evidence type="ECO:0000256" key="5">
    <source>
        <dbReference type="PROSITE-ProRule" id="PRU00723"/>
    </source>
</evidence>
<evidence type="ECO:0000256" key="2">
    <source>
        <dbReference type="ARBA" id="ARBA00022737"/>
    </source>
</evidence>
<dbReference type="InterPro" id="IPR045877">
    <property type="entry name" value="ZFP36-like"/>
</dbReference>
<dbReference type="SUPFAM" id="SSF90229">
    <property type="entry name" value="CCCH zinc finger"/>
    <property type="match status" value="2"/>
</dbReference>
<feature type="compositionally biased region" description="Low complexity" evidence="6">
    <location>
        <begin position="90"/>
        <end position="100"/>
    </location>
</feature>
<feature type="domain" description="C3H1-type" evidence="7">
    <location>
        <begin position="171"/>
        <end position="199"/>
    </location>
</feature>
<evidence type="ECO:0000256" key="4">
    <source>
        <dbReference type="ARBA" id="ARBA00022833"/>
    </source>
</evidence>
<dbReference type="PROSITE" id="PS50103">
    <property type="entry name" value="ZF_C3H1"/>
    <property type="match status" value="2"/>
</dbReference>
<dbReference type="Pfam" id="PF00642">
    <property type="entry name" value="zf-CCCH"/>
    <property type="match status" value="2"/>
</dbReference>
<dbReference type="InterPro" id="IPR000571">
    <property type="entry name" value="Znf_CCCH"/>
</dbReference>
<feature type="zinc finger region" description="C3H1-type" evidence="5">
    <location>
        <begin position="171"/>
        <end position="199"/>
    </location>
</feature>
<sequence length="255" mass="29254">MTVFEQMNDEIDVQQLRQLGRQLLEEPAAVLTQLSEPLNHLRQSIENVKKNPTSRLYTSRLGSPLGNIIRENYDAERLDHFSDDANTNISGSSSSASQNSVEDDEHMLEMVRNRGRSLSTPGPLYGTKFNTARYKTEMCQRFTETGECRFMDKCQFAHGIDELRQVTKHPKFKTIPCKTFHQTGICSYGSRCNFLHNEKPDQLEALRLRQKADRRLSVPTVPTIMQRSLIRTLSIDENSESVRLPAFRRLSLSEC</sequence>
<protein>
    <submittedName>
        <fullName evidence="8">Oidioi.mRNA.OKI2018_I69.chr2.g7262.t1.cds</fullName>
    </submittedName>
</protein>
<dbReference type="PANTHER" id="PTHR12547">
    <property type="entry name" value="CCCH ZINC FINGER/TIS11-RELATED"/>
    <property type="match status" value="1"/>
</dbReference>
<dbReference type="PANTHER" id="PTHR12547:SF18">
    <property type="entry name" value="PROTEIN TIS11"/>
    <property type="match status" value="1"/>
</dbReference>
<feature type="zinc finger region" description="C3H1-type" evidence="5">
    <location>
        <begin position="133"/>
        <end position="161"/>
    </location>
</feature>
<keyword evidence="1 5" id="KW-0479">Metal-binding</keyword>
<evidence type="ECO:0000256" key="3">
    <source>
        <dbReference type="ARBA" id="ARBA00022771"/>
    </source>
</evidence>
<gene>
    <name evidence="8" type="ORF">OKIOD_LOCUS16027</name>
</gene>
<feature type="domain" description="C3H1-type" evidence="7">
    <location>
        <begin position="133"/>
        <end position="161"/>
    </location>
</feature>
<keyword evidence="9" id="KW-1185">Reference proteome</keyword>
<evidence type="ECO:0000313" key="9">
    <source>
        <dbReference type="Proteomes" id="UP001158576"/>
    </source>
</evidence>
<reference evidence="8 9" key="1">
    <citation type="submission" date="2021-04" db="EMBL/GenBank/DDBJ databases">
        <authorList>
            <person name="Bliznina A."/>
        </authorList>
    </citation>
    <scope>NUCLEOTIDE SEQUENCE [LARGE SCALE GENOMIC DNA]</scope>
</reference>
<dbReference type="Gene3D" id="4.10.1000.10">
    <property type="entry name" value="Zinc finger, CCCH-type"/>
    <property type="match status" value="2"/>
</dbReference>
<dbReference type="SMART" id="SM00356">
    <property type="entry name" value="ZnF_C3H1"/>
    <property type="match status" value="2"/>
</dbReference>
<dbReference type="InterPro" id="IPR036855">
    <property type="entry name" value="Znf_CCCH_sf"/>
</dbReference>
<evidence type="ECO:0000256" key="6">
    <source>
        <dbReference type="SAM" id="MobiDB-lite"/>
    </source>
</evidence>
<dbReference type="Proteomes" id="UP001158576">
    <property type="component" value="Chromosome 2"/>
</dbReference>
<dbReference type="EMBL" id="OU015567">
    <property type="protein sequence ID" value="CAG5113121.1"/>
    <property type="molecule type" value="Genomic_DNA"/>
</dbReference>
<name>A0ABN7T5L5_OIKDI</name>
<evidence type="ECO:0000313" key="8">
    <source>
        <dbReference type="EMBL" id="CAG5113121.1"/>
    </source>
</evidence>
<organism evidence="8 9">
    <name type="scientific">Oikopleura dioica</name>
    <name type="common">Tunicate</name>
    <dbReference type="NCBI Taxonomy" id="34765"/>
    <lineage>
        <taxon>Eukaryota</taxon>
        <taxon>Metazoa</taxon>
        <taxon>Chordata</taxon>
        <taxon>Tunicata</taxon>
        <taxon>Appendicularia</taxon>
        <taxon>Copelata</taxon>
        <taxon>Oikopleuridae</taxon>
        <taxon>Oikopleura</taxon>
    </lineage>
</organism>
<evidence type="ECO:0000256" key="1">
    <source>
        <dbReference type="ARBA" id="ARBA00022723"/>
    </source>
</evidence>
<feature type="region of interest" description="Disordered" evidence="6">
    <location>
        <begin position="84"/>
        <end position="103"/>
    </location>
</feature>
<keyword evidence="3 5" id="KW-0863">Zinc-finger</keyword>
<proteinExistence type="predicted"/>
<accession>A0ABN7T5L5</accession>
<keyword evidence="4 5" id="KW-0862">Zinc</keyword>